<protein>
    <submittedName>
        <fullName evidence="2">Uncharacterized protein</fullName>
    </submittedName>
</protein>
<sequence>MRVSGGSDSTTADESAVMATVCEEERRVEADVIRDDGVDNFALEEEAFRDYYAEIVCDDQERVNALRVANRGSWKPRLAEGGPVYETFGLAVGCLDNEPPNLLTMKDDPRNKPTLEEVSVIEEVANETSLTDRDGSPVVETTSPSECSDEAASAVEEGPMESVPGYNGKDKEAAETTADVALTATSTPVALEQNRPPGWHRSNVDFHGGNDATAAALKQRHLQQRH</sequence>
<accession>A0A8T1V758</accession>
<evidence type="ECO:0000313" key="2">
    <source>
        <dbReference type="EMBL" id="KAG7376110.1"/>
    </source>
</evidence>
<reference evidence="2" key="1">
    <citation type="submission" date="2021-02" db="EMBL/GenBank/DDBJ databases">
        <authorList>
            <person name="Palmer J.M."/>
        </authorList>
    </citation>
    <scope>NUCLEOTIDE SEQUENCE</scope>
    <source>
        <strain evidence="2">SCRP734</strain>
    </source>
</reference>
<dbReference type="EMBL" id="JAGDFM010000810">
    <property type="protein sequence ID" value="KAG7376110.1"/>
    <property type="molecule type" value="Genomic_DNA"/>
</dbReference>
<keyword evidence="3" id="KW-1185">Reference proteome</keyword>
<organism evidence="2 3">
    <name type="scientific">Phytophthora pseudosyringae</name>
    <dbReference type="NCBI Taxonomy" id="221518"/>
    <lineage>
        <taxon>Eukaryota</taxon>
        <taxon>Sar</taxon>
        <taxon>Stramenopiles</taxon>
        <taxon>Oomycota</taxon>
        <taxon>Peronosporomycetes</taxon>
        <taxon>Peronosporales</taxon>
        <taxon>Peronosporaceae</taxon>
        <taxon>Phytophthora</taxon>
    </lineage>
</organism>
<feature type="region of interest" description="Disordered" evidence="1">
    <location>
        <begin position="186"/>
        <end position="212"/>
    </location>
</feature>
<dbReference type="Proteomes" id="UP000694044">
    <property type="component" value="Unassembled WGS sequence"/>
</dbReference>
<gene>
    <name evidence="2" type="ORF">PHYPSEUDO_014437</name>
</gene>
<name>A0A8T1V758_9STRA</name>
<dbReference type="AlphaFoldDB" id="A0A8T1V758"/>
<evidence type="ECO:0000256" key="1">
    <source>
        <dbReference type="SAM" id="MobiDB-lite"/>
    </source>
</evidence>
<evidence type="ECO:0000313" key="3">
    <source>
        <dbReference type="Proteomes" id="UP000694044"/>
    </source>
</evidence>
<comment type="caution">
    <text evidence="2">The sequence shown here is derived from an EMBL/GenBank/DDBJ whole genome shotgun (WGS) entry which is preliminary data.</text>
</comment>
<proteinExistence type="predicted"/>
<feature type="region of interest" description="Disordered" evidence="1">
    <location>
        <begin position="124"/>
        <end position="174"/>
    </location>
</feature>